<dbReference type="EMBL" id="MT143963">
    <property type="protein sequence ID" value="QJH93282.1"/>
    <property type="molecule type" value="Genomic_DNA"/>
</dbReference>
<name>A0A6M3X6A5_9ZZZZ</name>
<protein>
    <submittedName>
        <fullName evidence="1">Uncharacterized protein</fullName>
    </submittedName>
</protein>
<dbReference type="AlphaFoldDB" id="A0A6M3X6A5"/>
<gene>
    <name evidence="1" type="ORF">MM171B04126_0004</name>
</gene>
<proteinExistence type="predicted"/>
<accession>A0A6M3X6A5</accession>
<organism evidence="1">
    <name type="scientific">viral metagenome</name>
    <dbReference type="NCBI Taxonomy" id="1070528"/>
    <lineage>
        <taxon>unclassified sequences</taxon>
        <taxon>metagenomes</taxon>
        <taxon>organismal metagenomes</taxon>
    </lineage>
</organism>
<evidence type="ECO:0000313" key="1">
    <source>
        <dbReference type="EMBL" id="QJH93282.1"/>
    </source>
</evidence>
<reference evidence="1" key="1">
    <citation type="submission" date="2020-03" db="EMBL/GenBank/DDBJ databases">
        <title>The deep terrestrial virosphere.</title>
        <authorList>
            <person name="Holmfeldt K."/>
            <person name="Nilsson E."/>
            <person name="Simone D."/>
            <person name="Lopez-Fernandez M."/>
            <person name="Wu X."/>
            <person name="de Brujin I."/>
            <person name="Lundin D."/>
            <person name="Andersson A."/>
            <person name="Bertilsson S."/>
            <person name="Dopson M."/>
        </authorList>
    </citation>
    <scope>NUCLEOTIDE SEQUENCE</scope>
    <source>
        <strain evidence="1">MM171B04126</strain>
    </source>
</reference>
<sequence length="64" mass="7249">MYLCESCGTLHGPRVPQFKRITKTRDKLYVKDDESLVRGSEIVEEIAVCPGCHRKEETVNAKAL</sequence>